<dbReference type="KEGG" id="sng:SNE_A20070"/>
<proteinExistence type="predicted"/>
<reference evidence="1 2" key="2">
    <citation type="journal article" date="2011" name="Mol. Biol. Evol.">
        <title>Unity in variety--the pan-genome of the Chlamydiae.</title>
        <authorList>
            <person name="Collingro A."/>
            <person name="Tischler P."/>
            <person name="Weinmaier T."/>
            <person name="Penz T."/>
            <person name="Heinz E."/>
            <person name="Brunham R.C."/>
            <person name="Read T.D."/>
            <person name="Bavoil P.M."/>
            <person name="Sachse K."/>
            <person name="Kahane S."/>
            <person name="Friedman M.G."/>
            <person name="Rattei T."/>
            <person name="Myers G.S."/>
            <person name="Horn M."/>
        </authorList>
    </citation>
    <scope>NUCLEOTIDE SEQUENCE [LARGE SCALE GENOMIC DNA]</scope>
    <source>
        <strain evidence="2">ATCC VR-1471 / Z</strain>
    </source>
</reference>
<evidence type="ECO:0000313" key="1">
    <source>
        <dbReference type="EMBL" id="CCB89884.1"/>
    </source>
</evidence>
<gene>
    <name evidence="1" type="ordered locus">SNE_A20070</name>
</gene>
<protein>
    <submittedName>
        <fullName evidence="1">Uncharacterized protein</fullName>
    </submittedName>
</protein>
<dbReference type="AlphaFoldDB" id="F8L3M5"/>
<dbReference type="OrthoDB" id="9841663at2"/>
<dbReference type="STRING" id="331113.SNE_A20070"/>
<evidence type="ECO:0000313" key="2">
    <source>
        <dbReference type="Proteomes" id="UP000000496"/>
    </source>
</evidence>
<dbReference type="Proteomes" id="UP000000496">
    <property type="component" value="Chromosome gsn.131"/>
</dbReference>
<sequence length="235" mass="27276">MKKIALFFLTLPFSLFGWTHLELGAGNYGEDGHTQTSQQKTVLMALSFVSEKENYIDLLEESGTEYDPQDQYAVLFWTLDKLVERYGDEGTFYVNDLYPDYADYAAMQLALYAQQQGYHQINVETLSGDYQTLEGRTFDSVHLKNPEISLFYEGIDGDEFLTSHKKIQKTRELLSKLAILSDEGLYLFIIDSFLPDEEKVFGEFYWKTEEWEPVPYVYPEGIRVDPVFCSVYLIK</sequence>
<dbReference type="RefSeq" id="WP_013944350.1">
    <property type="nucleotide sequence ID" value="NC_015713.1"/>
</dbReference>
<organism evidence="1 2">
    <name type="scientific">Simkania negevensis (strain ATCC VR-1471 / DSM 27360 / Z)</name>
    <dbReference type="NCBI Taxonomy" id="331113"/>
    <lineage>
        <taxon>Bacteria</taxon>
        <taxon>Pseudomonadati</taxon>
        <taxon>Chlamydiota</taxon>
        <taxon>Chlamydiia</taxon>
        <taxon>Parachlamydiales</taxon>
        <taxon>Simkaniaceae</taxon>
        <taxon>Simkania</taxon>
    </lineage>
</organism>
<dbReference type="HOGENOM" id="CLU_1179577_0_0_0"/>
<name>F8L3M5_SIMNZ</name>
<keyword evidence="2" id="KW-1185">Reference proteome</keyword>
<accession>F8L3M5</accession>
<reference key="1">
    <citation type="journal article" date="2011" name="Mol. Biol. Evol.">
        <title>Unity in variety -- the pan-genome of the Chlamydiae.</title>
        <authorList>
            <person name="Collingro A."/>
            <person name="Tischler P."/>
            <person name="Weinmaier T."/>
            <person name="Penz T."/>
            <person name="Heinz E."/>
            <person name="Brunham R.C."/>
            <person name="Read T.D."/>
            <person name="Bavoil P.M."/>
            <person name="Sachse K."/>
            <person name="Kahane S."/>
            <person name="Friedman M.G."/>
            <person name="Rattei T."/>
            <person name="Myers G.S.A."/>
            <person name="Horn M."/>
        </authorList>
    </citation>
    <scope>NUCLEOTIDE SEQUENCE</scope>
    <source>
        <strain>Z</strain>
    </source>
</reference>
<dbReference type="EMBL" id="FR872582">
    <property type="protein sequence ID" value="CCB89884.1"/>
    <property type="molecule type" value="Genomic_DNA"/>
</dbReference>